<name>A0AC59Y2B9_RANTA</name>
<organism evidence="1 2">
    <name type="scientific">Rangifer tarandus platyrhynchus</name>
    <name type="common">Svalbard reindeer</name>
    <dbReference type="NCBI Taxonomy" id="3082113"/>
    <lineage>
        <taxon>Eukaryota</taxon>
        <taxon>Metazoa</taxon>
        <taxon>Chordata</taxon>
        <taxon>Craniata</taxon>
        <taxon>Vertebrata</taxon>
        <taxon>Euteleostomi</taxon>
        <taxon>Mammalia</taxon>
        <taxon>Eutheria</taxon>
        <taxon>Laurasiatheria</taxon>
        <taxon>Artiodactyla</taxon>
        <taxon>Ruminantia</taxon>
        <taxon>Pecora</taxon>
        <taxon>Cervidae</taxon>
        <taxon>Odocoileinae</taxon>
        <taxon>Rangifer</taxon>
    </lineage>
</organism>
<protein>
    <submittedName>
        <fullName evidence="1">Uncharacterized protein</fullName>
    </submittedName>
</protein>
<reference evidence="1" key="2">
    <citation type="submission" date="2025-03" db="EMBL/GenBank/DDBJ databases">
        <authorList>
            <consortium name="ELIXIR-Norway"/>
            <consortium name="Elixir Norway"/>
        </authorList>
    </citation>
    <scope>NUCLEOTIDE SEQUENCE</scope>
</reference>
<accession>A0AC59Y2B9</accession>
<dbReference type="EMBL" id="OX596085">
    <property type="protein sequence ID" value="CAM9314840.1"/>
    <property type="molecule type" value="Genomic_DNA"/>
</dbReference>
<evidence type="ECO:0000313" key="1">
    <source>
        <dbReference type="EMBL" id="CAM9314840.1"/>
    </source>
</evidence>
<gene>
    <name evidence="1" type="ORF">MRATA1EN22A_LOCUS839</name>
</gene>
<evidence type="ECO:0000313" key="2">
    <source>
        <dbReference type="Proteomes" id="UP001162501"/>
    </source>
</evidence>
<reference evidence="1" key="1">
    <citation type="submission" date="2023-05" db="EMBL/GenBank/DDBJ databases">
        <authorList>
            <consortium name="ELIXIR-Norway"/>
        </authorList>
    </citation>
    <scope>NUCLEOTIDE SEQUENCE</scope>
</reference>
<dbReference type="Proteomes" id="UP001162501">
    <property type="component" value="Chromosome 1"/>
</dbReference>
<proteinExistence type="predicted"/>
<sequence>MSSRGPTHVAEKPTGRLKDIPVSLWTHIPHLGYAMYHPPRRRPPFNGVLFFSAAGREKRTVPESAGVSFLHFGCIPRECCGVRSGPVVPSSPRARLRPGRQAPRRICLASAQFPLQRRLFQPRSKRHSGSSRLPGPEWQESIQRAHHMLPRDSPHRLRPPSASVCCSPRVPASAHEPWFLRQTPLIF</sequence>